<evidence type="ECO:0000256" key="4">
    <source>
        <dbReference type="RuleBase" id="RU362118"/>
    </source>
</evidence>
<dbReference type="PANTHER" id="PTHR11808:SF80">
    <property type="entry name" value="CYSTATHIONINE GAMMA-LYASE"/>
    <property type="match status" value="1"/>
</dbReference>
<dbReference type="NCBIfam" id="TIGR01325">
    <property type="entry name" value="O_suc_HS_sulf"/>
    <property type="match status" value="1"/>
</dbReference>
<dbReference type="Gene3D" id="3.40.640.10">
    <property type="entry name" value="Type I PLP-dependent aspartate aminotransferase-like (Major domain)"/>
    <property type="match status" value="1"/>
</dbReference>
<feature type="modified residue" description="N6-(pyridoxal phosphate)lysine" evidence="3">
    <location>
        <position position="212"/>
    </location>
</feature>
<dbReference type="RefSeq" id="WP_352889656.1">
    <property type="nucleotide sequence ID" value="NZ_JBEPIJ010000011.1"/>
</dbReference>
<dbReference type="HAMAP" id="MF_02056">
    <property type="entry name" value="MetZ"/>
    <property type="match status" value="1"/>
</dbReference>
<dbReference type="EC" id="2.5.1.-" evidence="3"/>
<name>A0ABV2ABC1_9GAMM</name>
<gene>
    <name evidence="3" type="primary">metZ</name>
    <name evidence="6" type="ORF">ABSH63_10625</name>
</gene>
<keyword evidence="3" id="KW-0028">Amino-acid biosynthesis</keyword>
<dbReference type="PROSITE" id="PS00868">
    <property type="entry name" value="CYS_MET_METAB_PP"/>
    <property type="match status" value="1"/>
</dbReference>
<dbReference type="InterPro" id="IPR015421">
    <property type="entry name" value="PyrdxlP-dep_Trfase_major"/>
</dbReference>
<sequence length="398" mass="42644">MTESFDPEWGSSTLGIRAAEPRTANREHSASVSMTSSYVFRSAAEAAAVFQGEAPGYVYSRFTNPTVEAFERRLAAMEGGQSCVATASGMAAVLSLCLALLKQGDHILAARGLFGATVNLFNNVLGRFGVTTSYVDTTADVAAWKAALQPNTKLLFVETPSNPLCELTDIAALAQLAHAHGAWLCVDNCFLTPVLQQPLKLGADFVIHSATKYIDGQGRGIGGAIVGDAERVGKDVFGFMRTAGPCMSPFNAWLFLKGLETLGVRMRAHCENARAVAEWLERQPSVVRVFYPGLASHPQHVLAQRQQHGYGAIVSFEVEGGREAAWRLIDATRMLSITANLGDTRTTITHPATTTHGRISQQARDAAGITEGLVRVAVGLEDTRDIIADLARGLATLR</sequence>
<keyword evidence="6" id="KW-0456">Lyase</keyword>
<dbReference type="PIRSF" id="PIRSF001434">
    <property type="entry name" value="CGS"/>
    <property type="match status" value="1"/>
</dbReference>
<feature type="region of interest" description="Disordered" evidence="5">
    <location>
        <begin position="1"/>
        <end position="28"/>
    </location>
</feature>
<organism evidence="6 7">
    <name type="scientific">Sinimarinibacterium thermocellulolyticum</name>
    <dbReference type="NCBI Taxonomy" id="3170016"/>
    <lineage>
        <taxon>Bacteria</taxon>
        <taxon>Pseudomonadati</taxon>
        <taxon>Pseudomonadota</taxon>
        <taxon>Gammaproteobacteria</taxon>
        <taxon>Nevskiales</taxon>
        <taxon>Nevskiaceae</taxon>
        <taxon>Sinimarinibacterium</taxon>
    </lineage>
</organism>
<dbReference type="GO" id="GO:0016829">
    <property type="term" value="F:lyase activity"/>
    <property type="evidence" value="ECO:0007669"/>
    <property type="project" value="UniProtKB-KW"/>
</dbReference>
<dbReference type="Pfam" id="PF01053">
    <property type="entry name" value="Cys_Met_Meta_PP"/>
    <property type="match status" value="1"/>
</dbReference>
<comment type="similarity">
    <text evidence="3">Belongs to the trans-sulfuration enzymes family. MetZ subfamily.</text>
</comment>
<comment type="cofactor">
    <cofactor evidence="1 3 4">
        <name>pyridoxal 5'-phosphate</name>
        <dbReference type="ChEBI" id="CHEBI:597326"/>
    </cofactor>
</comment>
<dbReference type="InterPro" id="IPR006234">
    <property type="entry name" value="O-succ-hSer_sulfhydrylase"/>
</dbReference>
<dbReference type="EMBL" id="JBEPIJ010000011">
    <property type="protein sequence ID" value="MES0874454.1"/>
    <property type="molecule type" value="Genomic_DNA"/>
</dbReference>
<keyword evidence="3" id="KW-0486">Methionine biosynthesis</keyword>
<evidence type="ECO:0000256" key="2">
    <source>
        <dbReference type="ARBA" id="ARBA00022898"/>
    </source>
</evidence>
<evidence type="ECO:0000313" key="6">
    <source>
        <dbReference type="EMBL" id="MES0874454.1"/>
    </source>
</evidence>
<evidence type="ECO:0000256" key="5">
    <source>
        <dbReference type="SAM" id="MobiDB-lite"/>
    </source>
</evidence>
<evidence type="ECO:0000256" key="3">
    <source>
        <dbReference type="HAMAP-Rule" id="MF_02056"/>
    </source>
</evidence>
<dbReference type="Gene3D" id="3.90.1150.10">
    <property type="entry name" value="Aspartate Aminotransferase, domain 1"/>
    <property type="match status" value="1"/>
</dbReference>
<comment type="caution">
    <text evidence="6">The sequence shown here is derived from an EMBL/GenBank/DDBJ whole genome shotgun (WGS) entry which is preliminary data.</text>
</comment>
<accession>A0ABV2ABC1</accession>
<dbReference type="InterPro" id="IPR000277">
    <property type="entry name" value="Cys/Met-Metab_PyrdxlP-dep_enz"/>
</dbReference>
<comment type="subunit">
    <text evidence="3">Homotetramer.</text>
</comment>
<dbReference type="Proteomes" id="UP001465331">
    <property type="component" value="Unassembled WGS sequence"/>
</dbReference>
<dbReference type="PANTHER" id="PTHR11808">
    <property type="entry name" value="TRANS-SULFURATION ENZYME FAMILY MEMBER"/>
    <property type="match status" value="1"/>
</dbReference>
<keyword evidence="3" id="KW-0808">Transferase</keyword>
<proteinExistence type="inferred from homology"/>
<comment type="function">
    <text evidence="3">Catalyzes the formation of L-homocysteine from O-succinyl-L-homoserine (OSHS) and hydrogen sulfide.</text>
</comment>
<evidence type="ECO:0000256" key="1">
    <source>
        <dbReference type="ARBA" id="ARBA00001933"/>
    </source>
</evidence>
<feature type="compositionally biased region" description="Basic and acidic residues" evidence="5">
    <location>
        <begin position="19"/>
        <end position="28"/>
    </location>
</feature>
<dbReference type="InterPro" id="IPR054542">
    <property type="entry name" value="Cys_met_metab_PP"/>
</dbReference>
<comment type="pathway">
    <text evidence="3">Amino-acid biosynthesis; L-methionine biosynthesis via de novo pathway; L-homocysteine from O-succinyl-L-homoserine: step 1/1.</text>
</comment>
<protein>
    <recommendedName>
        <fullName evidence="3">O-succinylhomoserine sulfhydrylase</fullName>
        <shortName evidence="3">OSH sulfhydrylase</shortName>
        <shortName evidence="3">OSHS sulfhydrylase</shortName>
        <ecNumber evidence="3">2.5.1.-</ecNumber>
    </recommendedName>
</protein>
<comment type="catalytic activity">
    <reaction evidence="3">
        <text>O-succinyl-L-homoserine + hydrogen sulfide = L-homocysteine + succinate</text>
        <dbReference type="Rhea" id="RHEA:27826"/>
        <dbReference type="ChEBI" id="CHEBI:29919"/>
        <dbReference type="ChEBI" id="CHEBI:30031"/>
        <dbReference type="ChEBI" id="CHEBI:57661"/>
        <dbReference type="ChEBI" id="CHEBI:58199"/>
    </reaction>
</comment>
<keyword evidence="7" id="KW-1185">Reference proteome</keyword>
<dbReference type="InterPro" id="IPR015424">
    <property type="entry name" value="PyrdxlP-dep_Trfase"/>
</dbReference>
<dbReference type="NCBIfam" id="NF006003">
    <property type="entry name" value="PRK08133.1"/>
    <property type="match status" value="1"/>
</dbReference>
<keyword evidence="2 3" id="KW-0663">Pyridoxal phosphate</keyword>
<dbReference type="InterPro" id="IPR015422">
    <property type="entry name" value="PyrdxlP-dep_Trfase_small"/>
</dbReference>
<dbReference type="CDD" id="cd00614">
    <property type="entry name" value="CGS_like"/>
    <property type="match status" value="1"/>
</dbReference>
<reference evidence="6 7" key="1">
    <citation type="submission" date="2024-06" db="EMBL/GenBank/DDBJ databases">
        <authorList>
            <person name="Li Z."/>
            <person name="Jiang Y."/>
        </authorList>
    </citation>
    <scope>NUCLEOTIDE SEQUENCE [LARGE SCALE GENOMIC DNA]</scope>
    <source>
        <strain evidence="6 7">HSW-8</strain>
    </source>
</reference>
<evidence type="ECO:0000313" key="7">
    <source>
        <dbReference type="Proteomes" id="UP001465331"/>
    </source>
</evidence>
<dbReference type="SUPFAM" id="SSF53383">
    <property type="entry name" value="PLP-dependent transferases"/>
    <property type="match status" value="1"/>
</dbReference>